<keyword evidence="2" id="KW-1185">Reference proteome</keyword>
<gene>
    <name evidence="1" type="ORF">BN9_097020</name>
</gene>
<sequence>MEVEPIGRFHQSGSTHQRLQQRLRLRWTSGPGLKVQRFVSADHAGASWCNDLIRIQRASLELLERRNCGCDYCVRCALLLEINSSASTHCIKLYRSIDRIQRELSSQ</sequence>
<evidence type="ECO:0000313" key="1">
    <source>
        <dbReference type="EMBL" id="CCI10391.1"/>
    </source>
</evidence>
<organism evidence="1 2">
    <name type="scientific">Albugo candida</name>
    <dbReference type="NCBI Taxonomy" id="65357"/>
    <lineage>
        <taxon>Eukaryota</taxon>
        <taxon>Sar</taxon>
        <taxon>Stramenopiles</taxon>
        <taxon>Oomycota</taxon>
        <taxon>Peronosporomycetes</taxon>
        <taxon>Albuginales</taxon>
        <taxon>Albuginaceae</taxon>
        <taxon>Albugo</taxon>
    </lineage>
</organism>
<evidence type="ECO:0000313" key="2">
    <source>
        <dbReference type="Proteomes" id="UP000053237"/>
    </source>
</evidence>
<name>A0A024FTM5_9STRA</name>
<accession>A0A024FTM5</accession>
<dbReference type="Proteomes" id="UP000053237">
    <property type="component" value="Unassembled WGS sequence"/>
</dbReference>
<dbReference type="InParanoid" id="A0A024FTM5"/>
<proteinExistence type="predicted"/>
<comment type="caution">
    <text evidence="1">The sequence shown here is derived from an EMBL/GenBank/DDBJ whole genome shotgun (WGS) entry which is preliminary data.</text>
</comment>
<dbReference type="AlphaFoldDB" id="A0A024FTM5"/>
<reference evidence="1 2" key="1">
    <citation type="submission" date="2012-05" db="EMBL/GenBank/DDBJ databases">
        <title>Recombination and specialization in a pathogen metapopulation.</title>
        <authorList>
            <person name="Gardiner A."/>
            <person name="Kemen E."/>
            <person name="Schultz-Larsen T."/>
            <person name="MacLean D."/>
            <person name="Van Oosterhout C."/>
            <person name="Jones J.D.G."/>
        </authorList>
    </citation>
    <scope>NUCLEOTIDE SEQUENCE [LARGE SCALE GENOMIC DNA]</scope>
    <source>
        <strain evidence="1 2">Ac Nc2</strain>
    </source>
</reference>
<dbReference type="EMBL" id="CAIX01000233">
    <property type="protein sequence ID" value="CCI10391.1"/>
    <property type="molecule type" value="Genomic_DNA"/>
</dbReference>
<protein>
    <submittedName>
        <fullName evidence="1">Uncharacterized protein</fullName>
    </submittedName>
</protein>